<keyword evidence="2" id="KW-0547">Nucleotide-binding</keyword>
<dbReference type="PANTHER" id="PTHR19375">
    <property type="entry name" value="HEAT SHOCK PROTEIN 70KDA"/>
    <property type="match status" value="1"/>
</dbReference>
<dbReference type="SUPFAM" id="SSF100920">
    <property type="entry name" value="Heat shock protein 70kD (HSP70), peptide-binding domain"/>
    <property type="match status" value="1"/>
</dbReference>
<dbReference type="PRINTS" id="PR00301">
    <property type="entry name" value="HEATSHOCK70"/>
</dbReference>
<reference evidence="5" key="1">
    <citation type="submission" date="2018-06" db="EMBL/GenBank/DDBJ databases">
        <authorList>
            <person name="Zhirakovskaya E."/>
        </authorList>
    </citation>
    <scope>NUCLEOTIDE SEQUENCE</scope>
</reference>
<dbReference type="AlphaFoldDB" id="A0A3B0YAD7"/>
<name>A0A3B0YAD7_9ZZZZ</name>
<gene>
    <name evidence="5" type="ORF">MNBD_GAMMA10-3077</name>
</gene>
<protein>
    <submittedName>
        <fullName evidence="5">Chaperone protein HscC</fullName>
    </submittedName>
</protein>
<dbReference type="Gene3D" id="2.60.34.10">
    <property type="entry name" value="Substrate Binding Domain Of DNAk, Chain A, domain 1"/>
    <property type="match status" value="1"/>
</dbReference>
<dbReference type="Pfam" id="PF00012">
    <property type="entry name" value="HSP70"/>
    <property type="match status" value="2"/>
</dbReference>
<sequence length="562" mass="62097">MIGIDLGTTNSLIAIFENSTAKIIPNILNEKLTPSVVGVGDDGAIITGKAAQLRLLSHPDITTALFKRDMGSDRHVSLGEHKFRAEELSAFILKSLKEDAQNYTGHEISKCVISVPAYFNDTQRKAVKAAGVLAGLTVQRVINEPSAAAIAYGLHQHKPETQYLVIDLGGGTFDVSLLDFFDGVLEIKATSGDNFLGGEDFLDKIINDFLVKSAISPDSLTSAEKAQLKLKSEHCKHLLSTQNEVSLSAEINQITHIHHYTQASFKELSKELLQRIKKNVLTVLRDAQVKESDIEKIVLVGGATRMHIIHNLVETLFKKTPQLSFNPDEAIALGAAIQSALIDNSKGLADIILTDVCPYTLGTAAYDSGELCYFPVIERNSSIPVSKSRTFYKRHDDQQQLSVKIFQGENFDINKNILLGEINIDIPTGKGSSEHHSLDLRFTYDIDGILDIDARINNTDTHKNLLIEQNPGLLTASQISEKLKNMEKLKIHPREQTENLVLLELANTAYAEALKDNRKAIKAEILKFKKSLASQNMALIEESQKSLRAFLSTLKTSMDRFK</sequence>
<dbReference type="PROSITE" id="PS00297">
    <property type="entry name" value="HSP70_1"/>
    <property type="match status" value="1"/>
</dbReference>
<dbReference type="PROSITE" id="PS00329">
    <property type="entry name" value="HSP70_2"/>
    <property type="match status" value="1"/>
</dbReference>
<evidence type="ECO:0000256" key="4">
    <source>
        <dbReference type="ARBA" id="ARBA00023186"/>
    </source>
</evidence>
<accession>A0A3B0YAD7</accession>
<dbReference type="GO" id="GO:0140662">
    <property type="term" value="F:ATP-dependent protein folding chaperone"/>
    <property type="evidence" value="ECO:0007669"/>
    <property type="project" value="InterPro"/>
</dbReference>
<evidence type="ECO:0000256" key="2">
    <source>
        <dbReference type="ARBA" id="ARBA00022741"/>
    </source>
</evidence>
<dbReference type="Gene3D" id="3.30.420.40">
    <property type="match status" value="2"/>
</dbReference>
<dbReference type="GO" id="GO:0005524">
    <property type="term" value="F:ATP binding"/>
    <property type="evidence" value="ECO:0007669"/>
    <property type="project" value="UniProtKB-KW"/>
</dbReference>
<dbReference type="InterPro" id="IPR013126">
    <property type="entry name" value="Hsp_70_fam"/>
</dbReference>
<evidence type="ECO:0000256" key="3">
    <source>
        <dbReference type="ARBA" id="ARBA00022840"/>
    </source>
</evidence>
<dbReference type="InterPro" id="IPR018181">
    <property type="entry name" value="Heat_shock_70_CS"/>
</dbReference>
<evidence type="ECO:0000313" key="5">
    <source>
        <dbReference type="EMBL" id="VAW73323.1"/>
    </source>
</evidence>
<keyword evidence="4" id="KW-0143">Chaperone</keyword>
<dbReference type="FunFam" id="3.30.420.40:FF:000071">
    <property type="entry name" value="Molecular chaperone DnaK"/>
    <property type="match status" value="1"/>
</dbReference>
<dbReference type="EMBL" id="UOFJ01000707">
    <property type="protein sequence ID" value="VAW73323.1"/>
    <property type="molecule type" value="Genomic_DNA"/>
</dbReference>
<dbReference type="SUPFAM" id="SSF53067">
    <property type="entry name" value="Actin-like ATPase domain"/>
    <property type="match status" value="2"/>
</dbReference>
<comment type="similarity">
    <text evidence="1">Belongs to the heat shock protein 70 family.</text>
</comment>
<dbReference type="Gene3D" id="3.90.640.10">
    <property type="entry name" value="Actin, Chain A, domain 4"/>
    <property type="match status" value="1"/>
</dbReference>
<organism evidence="5">
    <name type="scientific">hydrothermal vent metagenome</name>
    <dbReference type="NCBI Taxonomy" id="652676"/>
    <lineage>
        <taxon>unclassified sequences</taxon>
        <taxon>metagenomes</taxon>
        <taxon>ecological metagenomes</taxon>
    </lineage>
</organism>
<dbReference type="InterPro" id="IPR043129">
    <property type="entry name" value="ATPase_NBD"/>
</dbReference>
<dbReference type="InterPro" id="IPR029047">
    <property type="entry name" value="HSP70_peptide-bd_sf"/>
</dbReference>
<keyword evidence="3" id="KW-0067">ATP-binding</keyword>
<proteinExistence type="inferred from homology"/>
<evidence type="ECO:0000256" key="1">
    <source>
        <dbReference type="ARBA" id="ARBA00007381"/>
    </source>
</evidence>